<feature type="compositionally biased region" description="Basic residues" evidence="1">
    <location>
        <begin position="61"/>
        <end position="71"/>
    </location>
</feature>
<proteinExistence type="predicted"/>
<accession>A0A5K4FC73</accession>
<dbReference type="InParanoid" id="A0A5K4FC73"/>
<feature type="compositionally biased region" description="Basic and acidic residues" evidence="1">
    <location>
        <begin position="45"/>
        <end position="60"/>
    </location>
</feature>
<dbReference type="Proteomes" id="UP000008854">
    <property type="component" value="Unassembled WGS sequence"/>
</dbReference>
<sequence>MNLNCLCLLTLVAIIHVSAKRNTTEDSVGFNLHNGHVLNVTNNLKEGEKKTGSDSNERGKNGKGNKRKGVQRVKPGSKSFSYFIHLT</sequence>
<feature type="region of interest" description="Disordered" evidence="1">
    <location>
        <begin position="41"/>
        <end position="78"/>
    </location>
</feature>
<evidence type="ECO:0000313" key="3">
    <source>
        <dbReference type="Proteomes" id="UP000008854"/>
    </source>
</evidence>
<evidence type="ECO:0000256" key="1">
    <source>
        <dbReference type="SAM" id="MobiDB-lite"/>
    </source>
</evidence>
<name>A0A5K4FC73_SCHMA</name>
<organism evidence="3 4">
    <name type="scientific">Schistosoma mansoni</name>
    <name type="common">Blood fluke</name>
    <dbReference type="NCBI Taxonomy" id="6183"/>
    <lineage>
        <taxon>Eukaryota</taxon>
        <taxon>Metazoa</taxon>
        <taxon>Spiralia</taxon>
        <taxon>Lophotrochozoa</taxon>
        <taxon>Platyhelminthes</taxon>
        <taxon>Trematoda</taxon>
        <taxon>Digenea</taxon>
        <taxon>Strigeidida</taxon>
        <taxon>Schistosomatoidea</taxon>
        <taxon>Schistosomatidae</taxon>
        <taxon>Schistosoma</taxon>
    </lineage>
</organism>
<protein>
    <submittedName>
        <fullName evidence="4">Secreted protein</fullName>
    </submittedName>
</protein>
<dbReference type="WBParaSite" id="Smp_333280.2">
    <property type="protein sequence ID" value="Smp_333280.2"/>
    <property type="gene ID" value="Smp_333280"/>
</dbReference>
<reference evidence="3" key="1">
    <citation type="journal article" date="2012" name="PLoS Negl. Trop. Dis.">
        <title>A systematically improved high quality genome and transcriptome of the human blood fluke Schistosoma mansoni.</title>
        <authorList>
            <person name="Protasio A.V."/>
            <person name="Tsai I.J."/>
            <person name="Babbage A."/>
            <person name="Nichol S."/>
            <person name="Hunt M."/>
            <person name="Aslett M.A."/>
            <person name="De Silva N."/>
            <person name="Velarde G.S."/>
            <person name="Anderson T.J."/>
            <person name="Clark R.C."/>
            <person name="Davidson C."/>
            <person name="Dillon G.P."/>
            <person name="Holroyd N.E."/>
            <person name="LoVerde P.T."/>
            <person name="Lloyd C."/>
            <person name="McQuillan J."/>
            <person name="Oliveira G."/>
            <person name="Otto T.D."/>
            <person name="Parker-Manuel S.J."/>
            <person name="Quail M.A."/>
            <person name="Wilson R.A."/>
            <person name="Zerlotini A."/>
            <person name="Dunne D.W."/>
            <person name="Berriman M."/>
        </authorList>
    </citation>
    <scope>NUCLEOTIDE SEQUENCE [LARGE SCALE GENOMIC DNA]</scope>
    <source>
        <strain evidence="3">Puerto Rican</strain>
    </source>
</reference>
<keyword evidence="3" id="KW-1185">Reference proteome</keyword>
<reference evidence="4" key="2">
    <citation type="submission" date="2019-11" db="UniProtKB">
        <authorList>
            <consortium name="WormBaseParasite"/>
        </authorList>
    </citation>
    <scope>IDENTIFICATION</scope>
    <source>
        <strain evidence="4">Puerto Rican</strain>
    </source>
</reference>
<evidence type="ECO:0000256" key="2">
    <source>
        <dbReference type="SAM" id="SignalP"/>
    </source>
</evidence>
<evidence type="ECO:0000313" key="4">
    <source>
        <dbReference type="WBParaSite" id="Smp_333280.2"/>
    </source>
</evidence>
<keyword evidence="2" id="KW-0732">Signal</keyword>
<feature type="chain" id="PRO_5040305485" evidence="2">
    <location>
        <begin position="20"/>
        <end position="87"/>
    </location>
</feature>
<feature type="signal peptide" evidence="2">
    <location>
        <begin position="1"/>
        <end position="19"/>
    </location>
</feature>
<dbReference type="AlphaFoldDB" id="A0A5K4FC73"/>